<evidence type="ECO:0000256" key="1">
    <source>
        <dbReference type="ARBA" id="ARBA00004184"/>
    </source>
</evidence>
<dbReference type="GO" id="GO:0015031">
    <property type="term" value="P:protein transport"/>
    <property type="evidence" value="ECO:0007669"/>
    <property type="project" value="UniProtKB-KW"/>
</dbReference>
<dbReference type="Gene3D" id="3.90.830.10">
    <property type="entry name" value="Syntaxin Binding Protein 1, Chain A, domain 2"/>
    <property type="match status" value="1"/>
</dbReference>
<dbReference type="EMBL" id="CAJOBE010000279">
    <property type="protein sequence ID" value="CAF3612497.1"/>
    <property type="molecule type" value="Genomic_DNA"/>
</dbReference>
<sequence length="1102" mass="127160">MTNLNVIEAVRFYIMRMIEDCGQNVKGFVMDKETASIVSMVYAQSEILQKEVFLFERIDTIGQKSLKHLTAICFLRPTKENLEALTRELHEPKYGSYYIYFSNFIEYNYIKTLSEADEFACVQVIQEFYADYLAINRHLYSLNIPMTYQKHYEWNDNHLRRTVQGLISLLFSLRKQSAIIRYQKSSNMARTLADKLSTTLMRQADFATSNINDINQTIVLIVDRREDAISPLLNQWTYQAMIHELIGIKNNRVNLSQVPGIKKELEEVIMNAEYDEFYANNLYSNFGEIATNIKGLMEHFQEKHKSQSKLESITDMKAFIETYPQFKKLSGTVSKHVTIVSELSRLVGHYHLLEVSETEQNLICQSDHNAIVPKIKNLIKDDKIQNEDILRLLCLYALRYERHANNELDILKNETQKYRQFPEKYIYFIQALLDYGGQKFRQADLFKTQTTMAITRQFIRGLRGVDNVYAQHAPLIKDLLEQLLRGKLKDTLYPSVISKDQIMQNNRHTTNQQNQLQQQGQQTKPSEIIVYVIGGITYEESFHIHMMNEKNARILLGGSYVHNFSSFIDEVVSSETFTRFINREPFILLQPQCVMRAFQICIYLPTLYDDPWLIFKGNLIVSMCVYSFLRTTKQHWNRITILFLITSIVQVFIEYVRRNETICCLIGFGIGVGCCILYRLISNFLAPSSSSTASISNNTLSSLSNNIRDAKISQMGQEHSSLSSNGNEITVTYTKRPRSSTTLKRRTPDIIHPTIANDKCHYQEYTNDSDREPLLGLPIDKHHISIPNKNFQINQLSDEMTWSEMSSSIGTYGLLQESYHSNSLTGDSGVDCHEISTIKSSRNQQHNHDITNPIINNDYDENELLINDSTNGTNTILYSESRKYDSDTALSRGVILHDTQTVTESHVRSFMSTEKGLERALEQTSRFYSDLEHIATDLNTLTKKYSKSQTSVSPSVSKYYNRPIHNTINALDWDWNDVHSSPLIQSPKNRSKKLYQHYSSSSLSRLNNNNNNNNNNNKCKVRRRLNNINKQTDYNESDLEIRTSISYDCTSSPLRRRPSSVYFDSTDNTSGDENFGDETLQIPSPSSVLTSSRTTEHFSISK</sequence>
<dbReference type="Gene3D" id="3.40.50.2060">
    <property type="match status" value="1"/>
</dbReference>
<feature type="region of interest" description="Disordered" evidence="7">
    <location>
        <begin position="1058"/>
        <end position="1102"/>
    </location>
</feature>
<dbReference type="Gene3D" id="1.25.40.60">
    <property type="match status" value="1"/>
</dbReference>
<evidence type="ECO:0000256" key="4">
    <source>
        <dbReference type="ARBA" id="ARBA00022927"/>
    </source>
</evidence>
<dbReference type="GO" id="GO:0012505">
    <property type="term" value="C:endomembrane system"/>
    <property type="evidence" value="ECO:0007669"/>
    <property type="project" value="UniProtKB-SubCell"/>
</dbReference>
<evidence type="ECO:0000256" key="3">
    <source>
        <dbReference type="ARBA" id="ARBA00022448"/>
    </source>
</evidence>
<feature type="region of interest" description="Disordered" evidence="7">
    <location>
        <begin position="982"/>
        <end position="1018"/>
    </location>
</feature>
<evidence type="ECO:0000313" key="9">
    <source>
        <dbReference type="Proteomes" id="UP000663874"/>
    </source>
</evidence>
<proteinExistence type="inferred from homology"/>
<dbReference type="InterPro" id="IPR001619">
    <property type="entry name" value="Sec1-like"/>
</dbReference>
<reference evidence="8" key="1">
    <citation type="submission" date="2021-02" db="EMBL/GenBank/DDBJ databases">
        <authorList>
            <person name="Nowell W R."/>
        </authorList>
    </citation>
    <scope>NUCLEOTIDE SEQUENCE</scope>
</reference>
<dbReference type="FunFam" id="3.90.830.10:FF:000002">
    <property type="entry name" value="Vacuolar protein sorting-associated protein 45"/>
    <property type="match status" value="1"/>
</dbReference>
<evidence type="ECO:0000256" key="6">
    <source>
        <dbReference type="ARBA" id="ARBA00073001"/>
    </source>
</evidence>
<accession>A0A818P101</accession>
<keyword evidence="3" id="KW-0813">Transport</keyword>
<dbReference type="Gene3D" id="3.40.50.1910">
    <property type="match status" value="1"/>
</dbReference>
<dbReference type="SUPFAM" id="SSF56815">
    <property type="entry name" value="Sec1/munc18-like (SM) proteins"/>
    <property type="match status" value="1"/>
</dbReference>
<evidence type="ECO:0000256" key="7">
    <source>
        <dbReference type="SAM" id="MobiDB-lite"/>
    </source>
</evidence>
<comment type="subcellular location">
    <subcellularLocation>
        <location evidence="1">Endomembrane system</location>
        <topology evidence="1">Peripheral membrane protein</topology>
    </subcellularLocation>
</comment>
<evidence type="ECO:0000256" key="5">
    <source>
        <dbReference type="ARBA" id="ARBA00023136"/>
    </source>
</evidence>
<feature type="compositionally biased region" description="Polar residues" evidence="7">
    <location>
        <begin position="1062"/>
        <end position="1072"/>
    </location>
</feature>
<dbReference type="Proteomes" id="UP000663874">
    <property type="component" value="Unassembled WGS sequence"/>
</dbReference>
<dbReference type="GO" id="GO:0031410">
    <property type="term" value="C:cytoplasmic vesicle"/>
    <property type="evidence" value="ECO:0007669"/>
    <property type="project" value="UniProtKB-ARBA"/>
</dbReference>
<dbReference type="AlphaFoldDB" id="A0A818P101"/>
<evidence type="ECO:0000313" key="8">
    <source>
        <dbReference type="EMBL" id="CAF3612497.1"/>
    </source>
</evidence>
<name>A0A818P101_9BILA</name>
<protein>
    <recommendedName>
        <fullName evidence="6">Vacuolar protein sorting-associated protein 45</fullName>
    </recommendedName>
</protein>
<dbReference type="Pfam" id="PF00995">
    <property type="entry name" value="Sec1"/>
    <property type="match status" value="1"/>
</dbReference>
<dbReference type="InterPro" id="IPR027482">
    <property type="entry name" value="Sec1-like_dom2"/>
</dbReference>
<dbReference type="InterPro" id="IPR036045">
    <property type="entry name" value="Sec1-like_sf"/>
</dbReference>
<dbReference type="PANTHER" id="PTHR11679">
    <property type="entry name" value="VESICLE PROTEIN SORTING-ASSOCIATED"/>
    <property type="match status" value="1"/>
</dbReference>
<keyword evidence="5" id="KW-0472">Membrane</keyword>
<dbReference type="InterPro" id="IPR043154">
    <property type="entry name" value="Sec-1-like_dom1"/>
</dbReference>
<feature type="compositionally biased region" description="Low complexity" evidence="7">
    <location>
        <begin position="1007"/>
        <end position="1017"/>
    </location>
</feature>
<comment type="similarity">
    <text evidence="2">Belongs to the STXBP/unc-18/SEC1 family.</text>
</comment>
<comment type="caution">
    <text evidence="8">The sequence shown here is derived from an EMBL/GenBank/DDBJ whole genome shotgun (WGS) entry which is preliminary data.</text>
</comment>
<evidence type="ECO:0000256" key="2">
    <source>
        <dbReference type="ARBA" id="ARBA00009884"/>
    </source>
</evidence>
<gene>
    <name evidence="8" type="ORF">FNK824_LOCUS3985</name>
</gene>
<dbReference type="GO" id="GO:0016192">
    <property type="term" value="P:vesicle-mediated transport"/>
    <property type="evidence" value="ECO:0007669"/>
    <property type="project" value="InterPro"/>
</dbReference>
<dbReference type="InterPro" id="IPR043127">
    <property type="entry name" value="Sec-1-like_dom3a"/>
</dbReference>
<keyword evidence="4" id="KW-0653">Protein transport</keyword>
<feature type="compositionally biased region" description="Polar residues" evidence="7">
    <location>
        <begin position="997"/>
        <end position="1006"/>
    </location>
</feature>
<feature type="compositionally biased region" description="Polar residues" evidence="7">
    <location>
        <begin position="1081"/>
        <end position="1102"/>
    </location>
</feature>
<organism evidence="8 9">
    <name type="scientific">Rotaria sordida</name>
    <dbReference type="NCBI Taxonomy" id="392033"/>
    <lineage>
        <taxon>Eukaryota</taxon>
        <taxon>Metazoa</taxon>
        <taxon>Spiralia</taxon>
        <taxon>Gnathifera</taxon>
        <taxon>Rotifera</taxon>
        <taxon>Eurotatoria</taxon>
        <taxon>Bdelloidea</taxon>
        <taxon>Philodinida</taxon>
        <taxon>Philodinidae</taxon>
        <taxon>Rotaria</taxon>
    </lineage>
</organism>